<dbReference type="InParanoid" id="C1GCZ2"/>
<feature type="compositionally biased region" description="Basic and acidic residues" evidence="1">
    <location>
        <begin position="102"/>
        <end position="112"/>
    </location>
</feature>
<keyword evidence="3" id="KW-1185">Reference proteome</keyword>
<dbReference type="KEGG" id="pbn:PADG_05128"/>
<dbReference type="AlphaFoldDB" id="C1GCZ2"/>
<dbReference type="HOGENOM" id="CLU_2146647_0_0_1"/>
<evidence type="ECO:0000256" key="1">
    <source>
        <dbReference type="SAM" id="MobiDB-lite"/>
    </source>
</evidence>
<proteinExistence type="predicted"/>
<dbReference type="RefSeq" id="XP_010760885.1">
    <property type="nucleotide sequence ID" value="XM_010762583.1"/>
</dbReference>
<feature type="region of interest" description="Disordered" evidence="1">
    <location>
        <begin position="89"/>
        <end position="112"/>
    </location>
</feature>
<evidence type="ECO:0000313" key="3">
    <source>
        <dbReference type="Proteomes" id="UP000001628"/>
    </source>
</evidence>
<gene>
    <name evidence="2" type="ORF">PADG_05128</name>
</gene>
<reference evidence="2 3" key="1">
    <citation type="journal article" date="2011" name="PLoS Genet.">
        <title>Comparative genomic analysis of human fungal pathogens causing paracoccidioidomycosis.</title>
        <authorList>
            <person name="Desjardins C.A."/>
            <person name="Champion M.D."/>
            <person name="Holder J.W."/>
            <person name="Muszewska A."/>
            <person name="Goldberg J."/>
            <person name="Bailao A.M."/>
            <person name="Brigido M.M."/>
            <person name="Ferreira M.E."/>
            <person name="Garcia A.M."/>
            <person name="Grynberg M."/>
            <person name="Gujja S."/>
            <person name="Heiman D.I."/>
            <person name="Henn M.R."/>
            <person name="Kodira C.D."/>
            <person name="Leon-Narvaez H."/>
            <person name="Longo L.V."/>
            <person name="Ma L.J."/>
            <person name="Malavazi I."/>
            <person name="Matsuo A.L."/>
            <person name="Morais F.V."/>
            <person name="Pereira M."/>
            <person name="Rodriguez-Brito S."/>
            <person name="Sakthikumar S."/>
            <person name="Salem-Izacc S.M."/>
            <person name="Sykes S.M."/>
            <person name="Teixeira M.M."/>
            <person name="Vallejo M.C."/>
            <person name="Walter M.E."/>
            <person name="Yandava C."/>
            <person name="Young S."/>
            <person name="Zeng Q."/>
            <person name="Zucker J."/>
            <person name="Felipe M.S."/>
            <person name="Goldman G.H."/>
            <person name="Haas B.J."/>
            <person name="McEwen J.G."/>
            <person name="Nino-Vega G."/>
            <person name="Puccia R."/>
            <person name="San-Blas G."/>
            <person name="Soares C.M."/>
            <person name="Birren B.W."/>
            <person name="Cuomo C.A."/>
        </authorList>
    </citation>
    <scope>NUCLEOTIDE SEQUENCE [LARGE SCALE GENOMIC DNA]</scope>
    <source>
        <strain evidence="2 3">Pb18</strain>
    </source>
</reference>
<evidence type="ECO:0000313" key="2">
    <source>
        <dbReference type="EMBL" id="EEH49049.1"/>
    </source>
</evidence>
<name>C1GCZ2_PARBD</name>
<protein>
    <submittedName>
        <fullName evidence="2">Uncharacterized protein</fullName>
    </submittedName>
</protein>
<sequence length="112" mass="12619">MRKGDVELGSPGREKTKKDNTINTGLEAFFSHLSDAVATRLFSGEMFQEDTRHRYQACGRIRVRGNSPNENKKRSCKINFSELHAHLKSPPRSLPIQIAGREAPRISNKPDS</sequence>
<dbReference type="EMBL" id="KN275962">
    <property type="protein sequence ID" value="EEH49049.1"/>
    <property type="molecule type" value="Genomic_DNA"/>
</dbReference>
<dbReference type="Proteomes" id="UP000001628">
    <property type="component" value="Unassembled WGS sequence"/>
</dbReference>
<dbReference type="GeneID" id="22584114"/>
<accession>C1GCZ2</accession>
<dbReference type="VEuPathDB" id="FungiDB:PADG_05128"/>
<organism evidence="2 3">
    <name type="scientific">Paracoccidioides brasiliensis (strain Pb18)</name>
    <dbReference type="NCBI Taxonomy" id="502780"/>
    <lineage>
        <taxon>Eukaryota</taxon>
        <taxon>Fungi</taxon>
        <taxon>Dikarya</taxon>
        <taxon>Ascomycota</taxon>
        <taxon>Pezizomycotina</taxon>
        <taxon>Eurotiomycetes</taxon>
        <taxon>Eurotiomycetidae</taxon>
        <taxon>Onygenales</taxon>
        <taxon>Ajellomycetaceae</taxon>
        <taxon>Paracoccidioides</taxon>
    </lineage>
</organism>
<feature type="region of interest" description="Disordered" evidence="1">
    <location>
        <begin position="1"/>
        <end position="20"/>
    </location>
</feature>